<name>A0A4S1CMH1_9BACT</name>
<reference evidence="1 2" key="1">
    <citation type="submission" date="2019-04" db="EMBL/GenBank/DDBJ databases">
        <title>Geobacter oryzae sp. nov., ferric-reducing bacteria isolated from paddy soil.</title>
        <authorList>
            <person name="Xu Z."/>
            <person name="Masuda Y."/>
            <person name="Itoh H."/>
            <person name="Senoo K."/>
        </authorList>
    </citation>
    <scope>NUCLEOTIDE SEQUENCE [LARGE SCALE GENOMIC DNA]</scope>
    <source>
        <strain evidence="1 2">Red111</strain>
    </source>
</reference>
<evidence type="ECO:0000313" key="2">
    <source>
        <dbReference type="Proteomes" id="UP000306416"/>
    </source>
</evidence>
<keyword evidence="2" id="KW-1185">Reference proteome</keyword>
<evidence type="ECO:0000313" key="1">
    <source>
        <dbReference type="EMBL" id="TGU74979.1"/>
    </source>
</evidence>
<sequence length="236" mass="26792">MSKSILIPSIEQRLRGLMEVGRRNLHEHGFVNVERSNPTVTITREFGCEGYPVAERLQALLESRSGKPWLVMDRALLDAVAKDHNLNQEILENLGMKNRFLDDMLSTFSQRWKSDKDYYRLLCRQILALATEGNVILVGRGASILTQNTGNCYHFRIVAPMSFKVKSVAARCGISADEAQDKVRDKQHQRDAFLKDFLGRDITDPTLYHLIFNNNRFTATQIATLMADVVLPPSGR</sequence>
<dbReference type="Pfam" id="PF13189">
    <property type="entry name" value="Cytidylate_kin2"/>
    <property type="match status" value="1"/>
</dbReference>
<dbReference type="GO" id="GO:0016301">
    <property type="term" value="F:kinase activity"/>
    <property type="evidence" value="ECO:0007669"/>
    <property type="project" value="UniProtKB-KW"/>
</dbReference>
<keyword evidence="1" id="KW-0808">Transferase</keyword>
<dbReference type="EMBL" id="SRSC01000001">
    <property type="protein sequence ID" value="TGU74979.1"/>
    <property type="molecule type" value="Genomic_DNA"/>
</dbReference>
<dbReference type="Proteomes" id="UP000306416">
    <property type="component" value="Unassembled WGS sequence"/>
</dbReference>
<comment type="caution">
    <text evidence="1">The sequence shown here is derived from an EMBL/GenBank/DDBJ whole genome shotgun (WGS) entry which is preliminary data.</text>
</comment>
<proteinExistence type="predicted"/>
<dbReference type="AlphaFoldDB" id="A0A4S1CMH1"/>
<gene>
    <name evidence="1" type="ORF">E4633_05855</name>
</gene>
<keyword evidence="1" id="KW-0418">Kinase</keyword>
<dbReference type="InterPro" id="IPR027417">
    <property type="entry name" value="P-loop_NTPase"/>
</dbReference>
<dbReference type="RefSeq" id="WP_135869295.1">
    <property type="nucleotide sequence ID" value="NZ_SRSC01000001.1"/>
</dbReference>
<accession>A0A4S1CMH1</accession>
<dbReference type="Gene3D" id="3.40.50.300">
    <property type="entry name" value="P-loop containing nucleotide triphosphate hydrolases"/>
    <property type="match status" value="1"/>
</dbReference>
<organism evidence="1 2">
    <name type="scientific">Geomonas terrae</name>
    <dbReference type="NCBI Taxonomy" id="2562681"/>
    <lineage>
        <taxon>Bacteria</taxon>
        <taxon>Pseudomonadati</taxon>
        <taxon>Thermodesulfobacteriota</taxon>
        <taxon>Desulfuromonadia</taxon>
        <taxon>Geobacterales</taxon>
        <taxon>Geobacteraceae</taxon>
        <taxon>Geomonas</taxon>
    </lineage>
</organism>
<protein>
    <submittedName>
        <fullName evidence="1">Cytidylate kinase-like family protein</fullName>
    </submittedName>
</protein>